<dbReference type="EMBL" id="PKSM01000190">
    <property type="protein sequence ID" value="POW03967.1"/>
    <property type="molecule type" value="Genomic_DNA"/>
</dbReference>
<proteinExistence type="predicted"/>
<protein>
    <submittedName>
        <fullName evidence="1">Uncharacterized protein</fullName>
    </submittedName>
</protein>
<organism evidence="1 2">
    <name type="scientific">Puccinia striiformis</name>
    <dbReference type="NCBI Taxonomy" id="27350"/>
    <lineage>
        <taxon>Eukaryota</taxon>
        <taxon>Fungi</taxon>
        <taxon>Dikarya</taxon>
        <taxon>Basidiomycota</taxon>
        <taxon>Pucciniomycotina</taxon>
        <taxon>Pucciniomycetes</taxon>
        <taxon>Pucciniales</taxon>
        <taxon>Pucciniaceae</taxon>
        <taxon>Puccinia</taxon>
    </lineage>
</organism>
<reference evidence="1 2" key="1">
    <citation type="submission" date="2017-12" db="EMBL/GenBank/DDBJ databases">
        <title>Gene loss provides genomic basis for host adaptation in cereal stripe rust fungi.</title>
        <authorList>
            <person name="Xia C."/>
        </authorList>
    </citation>
    <scope>NUCLEOTIDE SEQUENCE [LARGE SCALE GENOMIC DNA]</scope>
    <source>
        <strain evidence="1 2">93TX-2</strain>
    </source>
</reference>
<name>A0A2S4V386_9BASI</name>
<sequence>MERRPTIKTDTLVPENSLQDWLRNAPEKNTSVQAITDALGADNHDRLNAAGEDTSLDEEDLNEDLLIYLCAIHFQQYSGPCCWLTIDPDNSD</sequence>
<reference evidence="2" key="2">
    <citation type="journal article" date="2018" name="BMC Genomics">
        <title>Genomic insights into host adaptation between the wheat stripe rust pathogen (Puccinia striiformis f. sp. tritici) and the barley stripe rust pathogen (Puccinia striiformis f. sp. hordei).</title>
        <authorList>
            <person name="Xia C."/>
            <person name="Wang M."/>
            <person name="Yin C."/>
            <person name="Cornejo O.E."/>
            <person name="Hulbert S.H."/>
            <person name="Chen X."/>
        </authorList>
    </citation>
    <scope>NUCLEOTIDE SEQUENCE [LARGE SCALE GENOMIC DNA]</scope>
    <source>
        <strain evidence="2">93TX-2</strain>
    </source>
</reference>
<keyword evidence="2" id="KW-1185">Reference proteome</keyword>
<evidence type="ECO:0000313" key="1">
    <source>
        <dbReference type="EMBL" id="POW03967.1"/>
    </source>
</evidence>
<accession>A0A2S4V386</accession>
<reference evidence="2" key="3">
    <citation type="journal article" date="2018" name="Mol. Plant Microbe Interact.">
        <title>Genome sequence resources for the wheat stripe rust pathogen (Puccinia striiformis f. sp. tritici) and the barley stripe rust pathogen (Puccinia striiformis f. sp. hordei).</title>
        <authorList>
            <person name="Xia C."/>
            <person name="Wang M."/>
            <person name="Yin C."/>
            <person name="Cornejo O.E."/>
            <person name="Hulbert S.H."/>
            <person name="Chen X."/>
        </authorList>
    </citation>
    <scope>NUCLEOTIDE SEQUENCE [LARGE SCALE GENOMIC DNA]</scope>
    <source>
        <strain evidence="2">93TX-2</strain>
    </source>
</reference>
<evidence type="ECO:0000313" key="2">
    <source>
        <dbReference type="Proteomes" id="UP000238274"/>
    </source>
</evidence>
<comment type="caution">
    <text evidence="1">The sequence shown here is derived from an EMBL/GenBank/DDBJ whole genome shotgun (WGS) entry which is preliminary data.</text>
</comment>
<gene>
    <name evidence="1" type="ORF">PSHT_11448</name>
</gene>
<dbReference type="VEuPathDB" id="FungiDB:PSHT_11448"/>
<dbReference type="AlphaFoldDB" id="A0A2S4V386"/>
<dbReference type="Proteomes" id="UP000238274">
    <property type="component" value="Unassembled WGS sequence"/>
</dbReference>
<dbReference type="VEuPathDB" id="FungiDB:PSTT_03777"/>